<dbReference type="CDD" id="cd02209">
    <property type="entry name" value="cupin_XRE_C"/>
    <property type="match status" value="1"/>
</dbReference>
<dbReference type="InterPro" id="IPR011051">
    <property type="entry name" value="RmlC_Cupin_sf"/>
</dbReference>
<dbReference type="InterPro" id="IPR013096">
    <property type="entry name" value="Cupin_2"/>
</dbReference>
<evidence type="ECO:0000313" key="3">
    <source>
        <dbReference type="EMBL" id="ORW18758.1"/>
    </source>
</evidence>
<dbReference type="PANTHER" id="PTHR46797">
    <property type="entry name" value="HTH-TYPE TRANSCRIPTIONAL REGULATOR"/>
    <property type="match status" value="1"/>
</dbReference>
<dbReference type="AlphaFoldDB" id="A0A1X1Z636"/>
<keyword evidence="1" id="KW-0238">DNA-binding</keyword>
<feature type="domain" description="HTH cro/C1-type" evidence="2">
    <location>
        <begin position="5"/>
        <end position="59"/>
    </location>
</feature>
<dbReference type="GO" id="GO:0005829">
    <property type="term" value="C:cytosol"/>
    <property type="evidence" value="ECO:0007669"/>
    <property type="project" value="TreeGrafter"/>
</dbReference>
<protein>
    <recommendedName>
        <fullName evidence="2">HTH cro/C1-type domain-containing protein</fullName>
    </recommendedName>
</protein>
<dbReference type="SMART" id="SM00530">
    <property type="entry name" value="HTH_XRE"/>
    <property type="match status" value="1"/>
</dbReference>
<dbReference type="PANTHER" id="PTHR46797:SF1">
    <property type="entry name" value="METHYLPHOSPHONATE SYNTHASE"/>
    <property type="match status" value="1"/>
</dbReference>
<dbReference type="InterPro" id="IPR050807">
    <property type="entry name" value="TransReg_Diox_bact_type"/>
</dbReference>
<dbReference type="Pfam" id="PF01381">
    <property type="entry name" value="HTH_3"/>
    <property type="match status" value="1"/>
</dbReference>
<dbReference type="STRING" id="153971.AWC19_18440"/>
<dbReference type="CDD" id="cd00093">
    <property type="entry name" value="HTH_XRE"/>
    <property type="match status" value="1"/>
</dbReference>
<evidence type="ECO:0000256" key="1">
    <source>
        <dbReference type="ARBA" id="ARBA00023125"/>
    </source>
</evidence>
<comment type="caution">
    <text evidence="3">The sequence shown here is derived from an EMBL/GenBank/DDBJ whole genome shotgun (WGS) entry which is preliminary data.</text>
</comment>
<dbReference type="Gene3D" id="1.10.260.40">
    <property type="entry name" value="lambda repressor-like DNA-binding domains"/>
    <property type="match status" value="1"/>
</dbReference>
<dbReference type="InterPro" id="IPR001387">
    <property type="entry name" value="Cro/C1-type_HTH"/>
</dbReference>
<reference evidence="3 4" key="1">
    <citation type="submission" date="2016-01" db="EMBL/GenBank/DDBJ databases">
        <title>The new phylogeny of the genus Mycobacterium.</title>
        <authorList>
            <person name="Tarcisio F."/>
            <person name="Conor M."/>
            <person name="Antonella G."/>
            <person name="Elisabetta G."/>
            <person name="Giulia F.S."/>
            <person name="Sara T."/>
            <person name="Anna F."/>
            <person name="Clotilde B."/>
            <person name="Roberto B."/>
            <person name="Veronica D.S."/>
            <person name="Fabio R."/>
            <person name="Monica P."/>
            <person name="Olivier J."/>
            <person name="Enrico T."/>
            <person name="Nicola S."/>
        </authorList>
    </citation>
    <scope>NUCLEOTIDE SEQUENCE [LARGE SCALE GENOMIC DNA]</scope>
    <source>
        <strain evidence="3 4">DSM 44572</strain>
    </source>
</reference>
<dbReference type="Pfam" id="PF07883">
    <property type="entry name" value="Cupin_2"/>
    <property type="match status" value="1"/>
</dbReference>
<sequence>MGGRIKQLRRRRNVTLRELAAAAGVSESFVSQVERGVANPSMATLSRIAEALNTSLSSLFVGVESTGGVVRAGARKRMAHPAGTVEDYLLTPESAKTMQIIYSVVAEGEGSGSEPYAHGAEEECVVVISGQLEVGVDDQLHLLHTGDALTFDPKSPHSYRNPGPGTTTSLWVTAPPVY</sequence>
<dbReference type="SUPFAM" id="SSF51182">
    <property type="entry name" value="RmlC-like cupins"/>
    <property type="match status" value="1"/>
</dbReference>
<proteinExistence type="predicted"/>
<gene>
    <name evidence="3" type="ORF">AWC19_18440</name>
</gene>
<dbReference type="PROSITE" id="PS50943">
    <property type="entry name" value="HTH_CROC1"/>
    <property type="match status" value="1"/>
</dbReference>
<dbReference type="InterPro" id="IPR010982">
    <property type="entry name" value="Lambda_DNA-bd_dom_sf"/>
</dbReference>
<dbReference type="SUPFAM" id="SSF47413">
    <property type="entry name" value="lambda repressor-like DNA-binding domains"/>
    <property type="match status" value="1"/>
</dbReference>
<dbReference type="Gene3D" id="2.60.120.10">
    <property type="entry name" value="Jelly Rolls"/>
    <property type="match status" value="1"/>
</dbReference>
<name>A0A1X1Z636_9MYCO</name>
<dbReference type="EMBL" id="LQPJ01000136">
    <property type="protein sequence ID" value="ORW18758.1"/>
    <property type="molecule type" value="Genomic_DNA"/>
</dbReference>
<dbReference type="GO" id="GO:0003677">
    <property type="term" value="F:DNA binding"/>
    <property type="evidence" value="ECO:0007669"/>
    <property type="project" value="UniProtKB-KW"/>
</dbReference>
<accession>A0A1X1Z636</accession>
<evidence type="ECO:0000313" key="4">
    <source>
        <dbReference type="Proteomes" id="UP000193529"/>
    </source>
</evidence>
<keyword evidence="4" id="KW-1185">Reference proteome</keyword>
<dbReference type="InterPro" id="IPR014710">
    <property type="entry name" value="RmlC-like_jellyroll"/>
</dbReference>
<evidence type="ECO:0000259" key="2">
    <source>
        <dbReference type="PROSITE" id="PS50943"/>
    </source>
</evidence>
<organism evidence="3 4">
    <name type="scientific">Mycobacterium palustre</name>
    <dbReference type="NCBI Taxonomy" id="153971"/>
    <lineage>
        <taxon>Bacteria</taxon>
        <taxon>Bacillati</taxon>
        <taxon>Actinomycetota</taxon>
        <taxon>Actinomycetes</taxon>
        <taxon>Mycobacteriales</taxon>
        <taxon>Mycobacteriaceae</taxon>
        <taxon>Mycobacterium</taxon>
        <taxon>Mycobacterium simiae complex</taxon>
    </lineage>
</organism>
<dbReference type="Proteomes" id="UP000193529">
    <property type="component" value="Unassembled WGS sequence"/>
</dbReference>
<dbReference type="GO" id="GO:0003700">
    <property type="term" value="F:DNA-binding transcription factor activity"/>
    <property type="evidence" value="ECO:0007669"/>
    <property type="project" value="TreeGrafter"/>
</dbReference>